<gene>
    <name evidence="1" type="ORF">KSB_47370</name>
</gene>
<comment type="caution">
    <text evidence="1">The sequence shown here is derived from an EMBL/GenBank/DDBJ whole genome shotgun (WGS) entry which is preliminary data.</text>
</comment>
<organism evidence="1 2">
    <name type="scientific">Ktedonobacter robiniae</name>
    <dbReference type="NCBI Taxonomy" id="2778365"/>
    <lineage>
        <taxon>Bacteria</taxon>
        <taxon>Bacillati</taxon>
        <taxon>Chloroflexota</taxon>
        <taxon>Ktedonobacteria</taxon>
        <taxon>Ktedonobacterales</taxon>
        <taxon>Ktedonobacteraceae</taxon>
        <taxon>Ktedonobacter</taxon>
    </lineage>
</organism>
<dbReference type="Proteomes" id="UP000654345">
    <property type="component" value="Unassembled WGS sequence"/>
</dbReference>
<sequence length="72" mass="8186">MPRISRPDAAMLQLIGVHLPKFEAPLTDRFVGEHDSPLCHEFFDITKTERKTEIQPDTMTNNHGRKAVPFVG</sequence>
<evidence type="ECO:0000313" key="1">
    <source>
        <dbReference type="EMBL" id="GHO56262.1"/>
    </source>
</evidence>
<keyword evidence="2" id="KW-1185">Reference proteome</keyword>
<evidence type="ECO:0000313" key="2">
    <source>
        <dbReference type="Proteomes" id="UP000654345"/>
    </source>
</evidence>
<accession>A0ABQ3UV36</accession>
<proteinExistence type="predicted"/>
<reference evidence="1 2" key="1">
    <citation type="journal article" date="2021" name="Int. J. Syst. Evol. Microbiol.">
        <title>Reticulibacter mediterranei gen. nov., sp. nov., within the new family Reticulibacteraceae fam. nov., and Ktedonospora formicarum gen. nov., sp. nov., Ktedonobacter robiniae sp. nov., Dictyobacter formicarum sp. nov. and Dictyobacter arantiisoli sp. nov., belonging to the class Ktedonobacteria.</title>
        <authorList>
            <person name="Yabe S."/>
            <person name="Zheng Y."/>
            <person name="Wang C.M."/>
            <person name="Sakai Y."/>
            <person name="Abe K."/>
            <person name="Yokota A."/>
            <person name="Donadio S."/>
            <person name="Cavaletti L."/>
            <person name="Monciardini P."/>
        </authorList>
    </citation>
    <scope>NUCLEOTIDE SEQUENCE [LARGE SCALE GENOMIC DNA]</scope>
    <source>
        <strain evidence="1 2">SOSP1-30</strain>
    </source>
</reference>
<dbReference type="EMBL" id="BNJG01000002">
    <property type="protein sequence ID" value="GHO56262.1"/>
    <property type="molecule type" value="Genomic_DNA"/>
</dbReference>
<protein>
    <submittedName>
        <fullName evidence="1">Uncharacterized protein</fullName>
    </submittedName>
</protein>
<name>A0ABQ3UV36_9CHLR</name>